<gene>
    <name evidence="2" type="ORF">ALEPTO_LOCUS11884</name>
</gene>
<feature type="region of interest" description="Disordered" evidence="1">
    <location>
        <begin position="1"/>
        <end position="70"/>
    </location>
</feature>
<comment type="caution">
    <text evidence="2">The sequence shown here is derived from an EMBL/GenBank/DDBJ whole genome shotgun (WGS) entry which is preliminary data.</text>
</comment>
<dbReference type="Proteomes" id="UP000789508">
    <property type="component" value="Unassembled WGS sequence"/>
</dbReference>
<evidence type="ECO:0000256" key="1">
    <source>
        <dbReference type="SAM" id="MobiDB-lite"/>
    </source>
</evidence>
<protein>
    <submittedName>
        <fullName evidence="2">1857_t:CDS:1</fullName>
    </submittedName>
</protein>
<dbReference type="OrthoDB" id="1716625at2759"/>
<feature type="compositionally biased region" description="Basic and acidic residues" evidence="1">
    <location>
        <begin position="28"/>
        <end position="56"/>
    </location>
</feature>
<sequence length="70" mass="7883">SNGDNSPQIPPRPPQHNPFSEHNLSKGIPDDARERYEEVFEAKKSSDGYIDDERLKGNPVPDMLPRGLLL</sequence>
<dbReference type="AlphaFoldDB" id="A0A9N9HWW3"/>
<name>A0A9N9HWW3_9GLOM</name>
<proteinExistence type="predicted"/>
<keyword evidence="3" id="KW-1185">Reference proteome</keyword>
<dbReference type="EMBL" id="CAJVPS010022288">
    <property type="protein sequence ID" value="CAG8710306.1"/>
    <property type="molecule type" value="Genomic_DNA"/>
</dbReference>
<accession>A0A9N9HWW3</accession>
<evidence type="ECO:0000313" key="3">
    <source>
        <dbReference type="Proteomes" id="UP000789508"/>
    </source>
</evidence>
<reference evidence="2" key="1">
    <citation type="submission" date="2021-06" db="EMBL/GenBank/DDBJ databases">
        <authorList>
            <person name="Kallberg Y."/>
            <person name="Tangrot J."/>
            <person name="Rosling A."/>
        </authorList>
    </citation>
    <scope>NUCLEOTIDE SEQUENCE</scope>
    <source>
        <strain evidence="2">FL130A</strain>
    </source>
</reference>
<organism evidence="2 3">
    <name type="scientific">Ambispora leptoticha</name>
    <dbReference type="NCBI Taxonomy" id="144679"/>
    <lineage>
        <taxon>Eukaryota</taxon>
        <taxon>Fungi</taxon>
        <taxon>Fungi incertae sedis</taxon>
        <taxon>Mucoromycota</taxon>
        <taxon>Glomeromycotina</taxon>
        <taxon>Glomeromycetes</taxon>
        <taxon>Archaeosporales</taxon>
        <taxon>Ambisporaceae</taxon>
        <taxon>Ambispora</taxon>
    </lineage>
</organism>
<feature type="non-terminal residue" evidence="2">
    <location>
        <position position="70"/>
    </location>
</feature>
<evidence type="ECO:0000313" key="2">
    <source>
        <dbReference type="EMBL" id="CAG8710306.1"/>
    </source>
</evidence>